<dbReference type="SUPFAM" id="SSF55874">
    <property type="entry name" value="ATPase domain of HSP90 chaperone/DNA topoisomerase II/histidine kinase"/>
    <property type="match status" value="1"/>
</dbReference>
<dbReference type="GO" id="GO:0005524">
    <property type="term" value="F:ATP binding"/>
    <property type="evidence" value="ECO:0007669"/>
    <property type="project" value="UniProtKB-KW"/>
</dbReference>
<dbReference type="PROSITE" id="PS50110">
    <property type="entry name" value="RESPONSE_REGULATORY"/>
    <property type="match status" value="1"/>
</dbReference>
<evidence type="ECO:0000259" key="9">
    <source>
        <dbReference type="PROSITE" id="PS50109"/>
    </source>
</evidence>
<dbReference type="KEGG" id="phr:C6569_08545"/>
<dbReference type="PANTHER" id="PTHR41523:SF8">
    <property type="entry name" value="ETHYLENE RESPONSE SENSOR PROTEIN"/>
    <property type="match status" value="1"/>
</dbReference>
<keyword evidence="4" id="KW-0808">Transferase</keyword>
<feature type="modified residue" description="4-aspartylphosphate" evidence="8">
    <location>
        <position position="56"/>
    </location>
</feature>
<dbReference type="AlphaFoldDB" id="A0A2S0NAY7"/>
<evidence type="ECO:0000256" key="4">
    <source>
        <dbReference type="ARBA" id="ARBA00022679"/>
    </source>
</evidence>
<dbReference type="InterPro" id="IPR036890">
    <property type="entry name" value="HATPase_C_sf"/>
</dbReference>
<evidence type="ECO:0000256" key="7">
    <source>
        <dbReference type="ARBA" id="ARBA00022840"/>
    </source>
</evidence>
<dbReference type="OrthoDB" id="7297573at2"/>
<keyword evidence="3 8" id="KW-0597">Phosphoprotein</keyword>
<keyword evidence="6 11" id="KW-0418">Kinase</keyword>
<evidence type="ECO:0000256" key="3">
    <source>
        <dbReference type="ARBA" id="ARBA00022553"/>
    </source>
</evidence>
<sequence>MSDAQKRILYVDDDAALGRLVQRRLARHGFAVVHAGDAAAGLEALAGDAFDVVILDHDLGTSTGLDLLPRIREQAPSLPVIYVTASTELAIAVEALKAGAFDYVVKTVGEDFDTLLLSAITQAVEKGILLRLKEKAEREVAEARDHALVLLAEVNHRVSNSLALVSSLIRMQAAASKDPETKAALVTTQARIAAVGDLHRNLYTSDDVRSVDLGAYLTSVLDAVRLSVADTGSAATVSFTPAAVLCRTDKAVSVGMIVTELVTNALKYAYPDGAGEVRVTLAAEPDGIVLTVADDGVGWRGAGPARGSGLGSRIIASMAKTLDSQVDYLDVPAGTCARLQVPAAVLERR</sequence>
<proteinExistence type="predicted"/>
<dbReference type="InterPro" id="IPR005467">
    <property type="entry name" value="His_kinase_dom"/>
</dbReference>
<evidence type="ECO:0000256" key="2">
    <source>
        <dbReference type="ARBA" id="ARBA00012438"/>
    </source>
</evidence>
<dbReference type="CDD" id="cd16917">
    <property type="entry name" value="HATPase_UhpB-NarQ-NarX-like"/>
    <property type="match status" value="1"/>
</dbReference>
<evidence type="ECO:0000256" key="8">
    <source>
        <dbReference type="PROSITE-ProRule" id="PRU00169"/>
    </source>
</evidence>
<dbReference type="SMART" id="SM00387">
    <property type="entry name" value="HATPase_c"/>
    <property type="match status" value="1"/>
</dbReference>
<organism evidence="11 12">
    <name type="scientific">Phreatobacter cathodiphilus</name>
    <dbReference type="NCBI Taxonomy" id="1868589"/>
    <lineage>
        <taxon>Bacteria</taxon>
        <taxon>Pseudomonadati</taxon>
        <taxon>Pseudomonadota</taxon>
        <taxon>Alphaproteobacteria</taxon>
        <taxon>Hyphomicrobiales</taxon>
        <taxon>Phreatobacteraceae</taxon>
        <taxon>Phreatobacter</taxon>
    </lineage>
</organism>
<dbReference type="Pfam" id="PF13581">
    <property type="entry name" value="HATPase_c_2"/>
    <property type="match status" value="1"/>
</dbReference>
<dbReference type="GO" id="GO:0000160">
    <property type="term" value="P:phosphorelay signal transduction system"/>
    <property type="evidence" value="ECO:0007669"/>
    <property type="project" value="InterPro"/>
</dbReference>
<evidence type="ECO:0000313" key="11">
    <source>
        <dbReference type="EMBL" id="AVO45103.1"/>
    </source>
</evidence>
<dbReference type="EC" id="2.7.13.3" evidence="2"/>
<dbReference type="Pfam" id="PF07568">
    <property type="entry name" value="HisKA_2"/>
    <property type="match status" value="1"/>
</dbReference>
<dbReference type="EMBL" id="CP027668">
    <property type="protein sequence ID" value="AVO45103.1"/>
    <property type="molecule type" value="Genomic_DNA"/>
</dbReference>
<dbReference type="Pfam" id="PF00072">
    <property type="entry name" value="Response_reg"/>
    <property type="match status" value="1"/>
</dbReference>
<keyword evidence="12" id="KW-1185">Reference proteome</keyword>
<dbReference type="RefSeq" id="WP_106748444.1">
    <property type="nucleotide sequence ID" value="NZ_CP027668.1"/>
</dbReference>
<dbReference type="Proteomes" id="UP000237889">
    <property type="component" value="Chromosome"/>
</dbReference>
<evidence type="ECO:0000313" key="12">
    <source>
        <dbReference type="Proteomes" id="UP000237889"/>
    </source>
</evidence>
<evidence type="ECO:0000256" key="1">
    <source>
        <dbReference type="ARBA" id="ARBA00000085"/>
    </source>
</evidence>
<gene>
    <name evidence="11" type="ORF">C6569_08545</name>
</gene>
<feature type="domain" description="Histidine kinase" evidence="9">
    <location>
        <begin position="153"/>
        <end position="345"/>
    </location>
</feature>
<protein>
    <recommendedName>
        <fullName evidence="2">histidine kinase</fullName>
        <ecNumber evidence="2">2.7.13.3</ecNumber>
    </recommendedName>
</protein>
<dbReference type="InterPro" id="IPR001789">
    <property type="entry name" value="Sig_transdc_resp-reg_receiver"/>
</dbReference>
<evidence type="ECO:0000256" key="6">
    <source>
        <dbReference type="ARBA" id="ARBA00022777"/>
    </source>
</evidence>
<dbReference type="PROSITE" id="PS50109">
    <property type="entry name" value="HIS_KIN"/>
    <property type="match status" value="1"/>
</dbReference>
<dbReference type="PANTHER" id="PTHR41523">
    <property type="entry name" value="TWO-COMPONENT SYSTEM SENSOR PROTEIN"/>
    <property type="match status" value="1"/>
</dbReference>
<feature type="domain" description="Response regulatory" evidence="10">
    <location>
        <begin position="7"/>
        <end position="121"/>
    </location>
</feature>
<name>A0A2S0NAY7_9HYPH</name>
<dbReference type="InterPro" id="IPR011495">
    <property type="entry name" value="Sig_transdc_His_kin_sub2_dim/P"/>
</dbReference>
<keyword evidence="7" id="KW-0067">ATP-binding</keyword>
<dbReference type="SMART" id="SM00448">
    <property type="entry name" value="REC"/>
    <property type="match status" value="1"/>
</dbReference>
<reference evidence="11 12" key="1">
    <citation type="submission" date="2018-03" db="EMBL/GenBank/DDBJ databases">
        <title>Genome sequencing of Phreatobacter sp.</title>
        <authorList>
            <person name="Kim S.-J."/>
            <person name="Heo J."/>
            <person name="Kwon S.-W."/>
        </authorList>
    </citation>
    <scope>NUCLEOTIDE SEQUENCE [LARGE SCALE GENOMIC DNA]</scope>
    <source>
        <strain evidence="11 12">S-12</strain>
    </source>
</reference>
<dbReference type="Gene3D" id="3.30.565.10">
    <property type="entry name" value="Histidine kinase-like ATPase, C-terminal domain"/>
    <property type="match status" value="1"/>
</dbReference>
<dbReference type="Gene3D" id="3.40.50.2300">
    <property type="match status" value="1"/>
</dbReference>
<evidence type="ECO:0000256" key="5">
    <source>
        <dbReference type="ARBA" id="ARBA00022741"/>
    </source>
</evidence>
<dbReference type="Gene3D" id="3.30.450.20">
    <property type="entry name" value="PAS domain"/>
    <property type="match status" value="1"/>
</dbReference>
<accession>A0A2S0NAY7</accession>
<comment type="catalytic activity">
    <reaction evidence="1">
        <text>ATP + protein L-histidine = ADP + protein N-phospho-L-histidine.</text>
        <dbReference type="EC" id="2.7.13.3"/>
    </reaction>
</comment>
<dbReference type="InterPro" id="IPR003594">
    <property type="entry name" value="HATPase_dom"/>
</dbReference>
<dbReference type="InterPro" id="IPR011006">
    <property type="entry name" value="CheY-like_superfamily"/>
</dbReference>
<dbReference type="SUPFAM" id="SSF52172">
    <property type="entry name" value="CheY-like"/>
    <property type="match status" value="1"/>
</dbReference>
<dbReference type="CDD" id="cd00156">
    <property type="entry name" value="REC"/>
    <property type="match status" value="1"/>
</dbReference>
<keyword evidence="5" id="KW-0547">Nucleotide-binding</keyword>
<dbReference type="GO" id="GO:0004673">
    <property type="term" value="F:protein histidine kinase activity"/>
    <property type="evidence" value="ECO:0007669"/>
    <property type="project" value="UniProtKB-EC"/>
</dbReference>
<evidence type="ECO:0000259" key="10">
    <source>
        <dbReference type="PROSITE" id="PS50110"/>
    </source>
</evidence>